<keyword evidence="5" id="KW-1185">Reference proteome</keyword>
<proteinExistence type="predicted"/>
<evidence type="ECO:0000313" key="5">
    <source>
        <dbReference type="Proteomes" id="UP001524473"/>
    </source>
</evidence>
<feature type="region of interest" description="Disordered" evidence="1">
    <location>
        <begin position="24"/>
        <end position="80"/>
    </location>
</feature>
<dbReference type="PROSITE" id="PS51257">
    <property type="entry name" value="PROKAR_LIPOPROTEIN"/>
    <property type="match status" value="1"/>
</dbReference>
<evidence type="ECO:0000256" key="1">
    <source>
        <dbReference type="SAM" id="MobiDB-lite"/>
    </source>
</evidence>
<dbReference type="InterPro" id="IPR029000">
    <property type="entry name" value="Cyclophilin-like_dom_sf"/>
</dbReference>
<keyword evidence="2" id="KW-0732">Signal</keyword>
<dbReference type="EMBL" id="JANFZH010000012">
    <property type="protein sequence ID" value="MCQ4839647.1"/>
    <property type="molecule type" value="Genomic_DNA"/>
</dbReference>
<organism evidence="4 5">
    <name type="scientific">Neglectibacter timonensis</name>
    <dbReference type="NCBI Taxonomy" id="1776382"/>
    <lineage>
        <taxon>Bacteria</taxon>
        <taxon>Bacillati</taxon>
        <taxon>Bacillota</taxon>
        <taxon>Clostridia</taxon>
        <taxon>Eubacteriales</taxon>
        <taxon>Oscillospiraceae</taxon>
        <taxon>Neglectibacter</taxon>
    </lineage>
</organism>
<evidence type="ECO:0000313" key="4">
    <source>
        <dbReference type="EMBL" id="MCQ4839647.1"/>
    </source>
</evidence>
<accession>A0ABT1RY94</accession>
<name>A0ABT1RY94_9FIRM</name>
<dbReference type="RefSeq" id="WP_242871060.1">
    <property type="nucleotide sequence ID" value="NZ_CABKVV010000010.1"/>
</dbReference>
<dbReference type="InterPro" id="IPR041183">
    <property type="entry name" value="Cyclophilin-like"/>
</dbReference>
<feature type="signal peptide" evidence="2">
    <location>
        <begin position="1"/>
        <end position="22"/>
    </location>
</feature>
<dbReference type="Pfam" id="PF18050">
    <property type="entry name" value="Cyclophil_like2"/>
    <property type="match status" value="1"/>
</dbReference>
<evidence type="ECO:0000259" key="3">
    <source>
        <dbReference type="Pfam" id="PF18050"/>
    </source>
</evidence>
<sequence>MKGGKRLGALLLAAVFSLTLGACEGNGGVPEESREVGNAGSSKGEASVGAESSGENRERALSSPALSSGEESRTEEQEEEMLKLQVTAGGKEFSALLYDSETTRALLKNKPMTLEMNELNGNEKYFDLPVSLPAEARNPHSIRAGDLMLYGGSCLVLFYESFSTSYEYTPLGFLEDPAGLGEALGSGSAEVSFQVSAE</sequence>
<comment type="caution">
    <text evidence="4">The sequence shown here is derived from an EMBL/GenBank/DDBJ whole genome shotgun (WGS) entry which is preliminary data.</text>
</comment>
<dbReference type="SUPFAM" id="SSF50891">
    <property type="entry name" value="Cyclophilin-like"/>
    <property type="match status" value="1"/>
</dbReference>
<dbReference type="Gene3D" id="2.40.100.20">
    <property type="match status" value="1"/>
</dbReference>
<evidence type="ECO:0000256" key="2">
    <source>
        <dbReference type="SAM" id="SignalP"/>
    </source>
</evidence>
<reference evidence="4 5" key="1">
    <citation type="submission" date="2022-06" db="EMBL/GenBank/DDBJ databases">
        <title>Isolation of gut microbiota from human fecal samples.</title>
        <authorList>
            <person name="Pamer E.G."/>
            <person name="Barat B."/>
            <person name="Waligurski E."/>
            <person name="Medina S."/>
            <person name="Paddock L."/>
            <person name="Mostad J."/>
        </authorList>
    </citation>
    <scope>NUCLEOTIDE SEQUENCE [LARGE SCALE GENOMIC DNA]</scope>
    <source>
        <strain evidence="4 5">DFI.9.73</strain>
    </source>
</reference>
<gene>
    <name evidence="4" type="ORF">NE695_06945</name>
</gene>
<feature type="domain" description="Cyclophilin-like" evidence="3">
    <location>
        <begin position="86"/>
        <end position="193"/>
    </location>
</feature>
<dbReference type="Proteomes" id="UP001524473">
    <property type="component" value="Unassembled WGS sequence"/>
</dbReference>
<dbReference type="GeneID" id="90534115"/>
<protein>
    <submittedName>
        <fullName evidence="4">Cyclophilin-like fold protein</fullName>
    </submittedName>
</protein>
<feature type="chain" id="PRO_5045878163" evidence="2">
    <location>
        <begin position="23"/>
        <end position="198"/>
    </location>
</feature>